<evidence type="ECO:0000313" key="1">
    <source>
        <dbReference type="EMBL" id="RAH40901.1"/>
    </source>
</evidence>
<accession>A0ACD1FV81</accession>
<evidence type="ECO:0000313" key="2">
    <source>
        <dbReference type="Proteomes" id="UP000249057"/>
    </source>
</evidence>
<proteinExistence type="predicted"/>
<protein>
    <submittedName>
        <fullName evidence="1">Uncharacterized protein</fullName>
    </submittedName>
</protein>
<dbReference type="EMBL" id="KZ825397">
    <property type="protein sequence ID" value="RAH40901.1"/>
    <property type="molecule type" value="Genomic_DNA"/>
</dbReference>
<organism evidence="1 2">
    <name type="scientific">Aspergillus brunneoviolaceus CBS 621.78</name>
    <dbReference type="NCBI Taxonomy" id="1450534"/>
    <lineage>
        <taxon>Eukaryota</taxon>
        <taxon>Fungi</taxon>
        <taxon>Dikarya</taxon>
        <taxon>Ascomycota</taxon>
        <taxon>Pezizomycotina</taxon>
        <taxon>Eurotiomycetes</taxon>
        <taxon>Eurotiomycetidae</taxon>
        <taxon>Eurotiales</taxon>
        <taxon>Aspergillaceae</taxon>
        <taxon>Aspergillus</taxon>
        <taxon>Aspergillus subgen. Circumdati</taxon>
    </lineage>
</organism>
<gene>
    <name evidence="1" type="ORF">BO95DRAFT_436213</name>
</gene>
<sequence>MRWLQTCSVTLFSGSHQQQPTSVDTHAPSAIRRANYFSALDLYRPLGPDYRGGKARSILECLAWSSSFFPIATATISMVAALSFAIAICLNELAEVNNRCSGGSRSSACQKPSAAIRDTSMGAEHYTVTATSVASSSCVLGLIIMPRRVRITRDCHSCGSPGVARVKALAALKSATKTRPSKTTFAASSTSGDHRQESAKSPKTKEPMARESADDGGKGRDESAGIPPLRDANLWPTPDVAQGEEKKKPQEKSDKSPVIRPPRQAASD</sequence>
<dbReference type="Proteomes" id="UP000249057">
    <property type="component" value="Unassembled WGS sequence"/>
</dbReference>
<reference evidence="1" key="1">
    <citation type="submission" date="2018-02" db="EMBL/GenBank/DDBJ databases">
        <title>The genomes of Aspergillus section Nigri reveals drivers in fungal speciation.</title>
        <authorList>
            <consortium name="DOE Joint Genome Institute"/>
            <person name="Vesth T.C."/>
            <person name="Nybo J."/>
            <person name="Theobald S."/>
            <person name="Brandl J."/>
            <person name="Frisvad J.C."/>
            <person name="Nielsen K.F."/>
            <person name="Lyhne E.K."/>
            <person name="Kogle M.E."/>
            <person name="Kuo A."/>
            <person name="Riley R."/>
            <person name="Clum A."/>
            <person name="Nolan M."/>
            <person name="Lipzen A."/>
            <person name="Salamov A."/>
            <person name="Henrissat B."/>
            <person name="Wiebenga A."/>
            <person name="De vries R.P."/>
            <person name="Grigoriev I.V."/>
            <person name="Mortensen U.H."/>
            <person name="Andersen M.R."/>
            <person name="Baker S.E."/>
        </authorList>
    </citation>
    <scope>NUCLEOTIDE SEQUENCE</scope>
    <source>
        <strain evidence="1">CBS 621.78</strain>
    </source>
</reference>
<name>A0ACD1FV81_9EURO</name>
<keyword evidence="2" id="KW-1185">Reference proteome</keyword>